<evidence type="ECO:0000313" key="1">
    <source>
        <dbReference type="EMBL" id="KIM58298.1"/>
    </source>
</evidence>
<protein>
    <submittedName>
        <fullName evidence="1">Uncharacterized protein</fullName>
    </submittedName>
</protein>
<proteinExistence type="predicted"/>
<reference evidence="2" key="2">
    <citation type="submission" date="2015-01" db="EMBL/GenBank/DDBJ databases">
        <title>Evolutionary Origins and Diversification of the Mycorrhizal Mutualists.</title>
        <authorList>
            <consortium name="DOE Joint Genome Institute"/>
            <consortium name="Mycorrhizal Genomics Consortium"/>
            <person name="Kohler A."/>
            <person name="Kuo A."/>
            <person name="Nagy L.G."/>
            <person name="Floudas D."/>
            <person name="Copeland A."/>
            <person name="Barry K.W."/>
            <person name="Cichocki N."/>
            <person name="Veneault-Fourrey C."/>
            <person name="LaButti K."/>
            <person name="Lindquist E.A."/>
            <person name="Lipzen A."/>
            <person name="Lundell T."/>
            <person name="Morin E."/>
            <person name="Murat C."/>
            <person name="Riley R."/>
            <person name="Ohm R."/>
            <person name="Sun H."/>
            <person name="Tunlid A."/>
            <person name="Henrissat B."/>
            <person name="Grigoriev I.V."/>
            <person name="Hibbett D.S."/>
            <person name="Martin F."/>
        </authorList>
    </citation>
    <scope>NUCLEOTIDE SEQUENCE [LARGE SCALE GENOMIC DNA]</scope>
    <source>
        <strain evidence="2">Foug A</strain>
    </source>
</reference>
<accession>A0A0C2Z8P5</accession>
<dbReference type="EMBL" id="KN822088">
    <property type="protein sequence ID" value="KIM58298.1"/>
    <property type="molecule type" value="Genomic_DNA"/>
</dbReference>
<reference evidence="1 2" key="1">
    <citation type="submission" date="2014-04" db="EMBL/GenBank/DDBJ databases">
        <authorList>
            <consortium name="DOE Joint Genome Institute"/>
            <person name="Kuo A."/>
            <person name="Kohler A."/>
            <person name="Nagy L.G."/>
            <person name="Floudas D."/>
            <person name="Copeland A."/>
            <person name="Barry K.W."/>
            <person name="Cichocki N."/>
            <person name="Veneault-Fourrey C."/>
            <person name="LaButti K."/>
            <person name="Lindquist E.A."/>
            <person name="Lipzen A."/>
            <person name="Lundell T."/>
            <person name="Morin E."/>
            <person name="Murat C."/>
            <person name="Sun H."/>
            <person name="Tunlid A."/>
            <person name="Henrissat B."/>
            <person name="Grigoriev I.V."/>
            <person name="Hibbett D.S."/>
            <person name="Martin F."/>
            <person name="Nordberg H.P."/>
            <person name="Cantor M.N."/>
            <person name="Hua S.X."/>
        </authorList>
    </citation>
    <scope>NUCLEOTIDE SEQUENCE [LARGE SCALE GENOMIC DNA]</scope>
    <source>
        <strain evidence="1 2">Foug A</strain>
    </source>
</reference>
<dbReference type="AlphaFoldDB" id="A0A0C2Z8P5"/>
<evidence type="ECO:0000313" key="2">
    <source>
        <dbReference type="Proteomes" id="UP000053989"/>
    </source>
</evidence>
<dbReference type="HOGENOM" id="CLU_1678992_0_0_1"/>
<dbReference type="OrthoDB" id="2690669at2759"/>
<organism evidence="1 2">
    <name type="scientific">Scleroderma citrinum Foug A</name>
    <dbReference type="NCBI Taxonomy" id="1036808"/>
    <lineage>
        <taxon>Eukaryota</taxon>
        <taxon>Fungi</taxon>
        <taxon>Dikarya</taxon>
        <taxon>Basidiomycota</taxon>
        <taxon>Agaricomycotina</taxon>
        <taxon>Agaricomycetes</taxon>
        <taxon>Agaricomycetidae</taxon>
        <taxon>Boletales</taxon>
        <taxon>Sclerodermatineae</taxon>
        <taxon>Sclerodermataceae</taxon>
        <taxon>Scleroderma</taxon>
    </lineage>
</organism>
<dbReference type="InParanoid" id="A0A0C2Z8P5"/>
<name>A0A0C2Z8P5_9AGAM</name>
<dbReference type="Proteomes" id="UP000053989">
    <property type="component" value="Unassembled WGS sequence"/>
</dbReference>
<sequence>MAGNLQSLPCGQASFASQIDNISRCYESGRTNISGDPLNHSPLHLPAFASSIPDATICVYKADIMTNSAAHYIREVLERKSFKVTHGYHQSLYVEAASLKTINTSVPPSHRSIIQQITLVPPEEVTLLYSPCKVFASAFWVRVKCGIYKNDVGYVLS</sequence>
<keyword evidence="2" id="KW-1185">Reference proteome</keyword>
<gene>
    <name evidence="1" type="ORF">SCLCIDRAFT_28193</name>
</gene>